<organism evidence="1 2">
    <name type="scientific">Escherichia phage vB_EcoM_Goslar</name>
    <dbReference type="NCBI Taxonomy" id="2502409"/>
    <lineage>
        <taxon>Viruses</taxon>
        <taxon>Duplodnaviria</taxon>
        <taxon>Heunggongvirae</taxon>
        <taxon>Uroviricota</taxon>
        <taxon>Caudoviricetes</taxon>
        <taxon>Chimalliviridae</taxon>
        <taxon>Goslarvirus</taxon>
        <taxon>Goslarvirus goslar</taxon>
    </lineage>
</organism>
<dbReference type="EMBL" id="MK327938">
    <property type="protein sequence ID" value="QBO63965.1"/>
    <property type="molecule type" value="Genomic_DNA"/>
</dbReference>
<name>A0A482GN61_BPGOS</name>
<evidence type="ECO:0000313" key="1">
    <source>
        <dbReference type="EMBL" id="QBO63965.1"/>
    </source>
</evidence>
<gene>
    <name evidence="1" type="ORF">Goslar_00172</name>
</gene>
<evidence type="ECO:0000313" key="2">
    <source>
        <dbReference type="Proteomes" id="UP000294673"/>
    </source>
</evidence>
<proteinExistence type="predicted"/>
<accession>A0A482GN61</accession>
<dbReference type="Proteomes" id="UP000294673">
    <property type="component" value="Segment"/>
</dbReference>
<keyword evidence="2" id="KW-1185">Reference proteome</keyword>
<sequence>MSNTPLNDFLKTNPDDLIHDLDFRNVVEMHLEYFKNAGLVSTIDIPPERAYEFDGNFYGLCRVLLGEGSEPMHWITLRLNGYRDPTEYTADVLTMKIVDTSAINTLKQQYRTIHYSA</sequence>
<reference evidence="1 2" key="1">
    <citation type="submission" date="2018-12" db="EMBL/GenBank/DDBJ databases">
        <title>Still something new to discover - new insights into E. coli phage diversity and taxonomy.</title>
        <authorList>
            <person name="Korf I.H.E."/>
            <person name="Adriaennsens E."/>
            <person name="Dreiseikelmann B."/>
            <person name="Kropinski A."/>
            <person name="Nimtz M."/>
            <person name="Meier-Kolthoff J.P."/>
            <person name="Rohde M."/>
            <person name="van Raaij M."/>
            <person name="Wittmann J."/>
        </authorList>
    </citation>
    <scope>NUCLEOTIDE SEQUENCE [LARGE SCALE GENOMIC DNA]</scope>
</reference>
<protein>
    <submittedName>
        <fullName evidence="1">Uncharacterized protein</fullName>
    </submittedName>
</protein>
<organismHost>
    <name type="scientific">Escherichia coli</name>
    <dbReference type="NCBI Taxonomy" id="562"/>
</organismHost>